<dbReference type="Gene3D" id="3.30.40.10">
    <property type="entry name" value="Zinc/RING finger domain, C3HC4 (zinc finger)"/>
    <property type="match status" value="1"/>
</dbReference>
<evidence type="ECO:0000256" key="1">
    <source>
        <dbReference type="ARBA" id="ARBA00000900"/>
    </source>
</evidence>
<dbReference type="Proteomes" id="UP000228380">
    <property type="component" value="Unplaced"/>
</dbReference>
<keyword evidence="12" id="KW-0472">Membrane</keyword>
<dbReference type="PROSITE" id="PS50089">
    <property type="entry name" value="ZF_RING_2"/>
    <property type="match status" value="1"/>
</dbReference>
<dbReference type="InterPro" id="IPR001841">
    <property type="entry name" value="Znf_RING"/>
</dbReference>
<evidence type="ECO:0000256" key="14">
    <source>
        <dbReference type="PROSITE-ProRule" id="PRU00175"/>
    </source>
</evidence>
<evidence type="ECO:0000313" key="17">
    <source>
        <dbReference type="Proteomes" id="UP000228380"/>
    </source>
</evidence>
<keyword evidence="5" id="KW-0808">Transferase</keyword>
<feature type="domain" description="RING-type" evidence="16">
    <location>
        <begin position="124"/>
        <end position="166"/>
    </location>
</feature>
<comment type="subcellular location">
    <subcellularLocation>
        <location evidence="2">Membrane</location>
        <topology evidence="2">Single-pass membrane protein</topology>
    </subcellularLocation>
</comment>
<dbReference type="FunFam" id="3.30.40.10:FF:000187">
    <property type="entry name" value="E3 ubiquitin-protein ligase ATL6"/>
    <property type="match status" value="1"/>
</dbReference>
<keyword evidence="10" id="KW-0862">Zinc</keyword>
<evidence type="ECO:0000256" key="11">
    <source>
        <dbReference type="ARBA" id="ARBA00022989"/>
    </source>
</evidence>
<evidence type="ECO:0000256" key="2">
    <source>
        <dbReference type="ARBA" id="ARBA00004167"/>
    </source>
</evidence>
<dbReference type="CDD" id="cd16461">
    <property type="entry name" value="RING-H2_EL5-like"/>
    <property type="match status" value="1"/>
</dbReference>
<evidence type="ECO:0000256" key="4">
    <source>
        <dbReference type="ARBA" id="ARBA00012483"/>
    </source>
</evidence>
<feature type="region of interest" description="Disordered" evidence="15">
    <location>
        <begin position="81"/>
        <end position="103"/>
    </location>
</feature>
<comment type="catalytic activity">
    <reaction evidence="1">
        <text>S-ubiquitinyl-[E2 ubiquitin-conjugating enzyme]-L-cysteine + [acceptor protein]-L-lysine = [E2 ubiquitin-conjugating enzyme]-L-cysteine + N(6)-ubiquitinyl-[acceptor protein]-L-lysine.</text>
        <dbReference type="EC" id="2.3.2.27"/>
    </reaction>
</comment>
<dbReference type="EC" id="2.3.2.27" evidence="4"/>
<evidence type="ECO:0000256" key="10">
    <source>
        <dbReference type="ARBA" id="ARBA00022833"/>
    </source>
</evidence>
<gene>
    <name evidence="18" type="primary">LOC103711453</name>
</gene>
<evidence type="ECO:0000256" key="5">
    <source>
        <dbReference type="ARBA" id="ARBA00022679"/>
    </source>
</evidence>
<dbReference type="UniPathway" id="UPA00143"/>
<dbReference type="Pfam" id="PF13639">
    <property type="entry name" value="zf-RING_2"/>
    <property type="match status" value="1"/>
</dbReference>
<dbReference type="GO" id="GO:0008270">
    <property type="term" value="F:zinc ion binding"/>
    <property type="evidence" value="ECO:0007669"/>
    <property type="project" value="UniProtKB-KW"/>
</dbReference>
<evidence type="ECO:0000256" key="7">
    <source>
        <dbReference type="ARBA" id="ARBA00022723"/>
    </source>
</evidence>
<keyword evidence="11" id="KW-1133">Transmembrane helix</keyword>
<comment type="similarity">
    <text evidence="13">Belongs to the RING-type zinc finger family. ATL subfamily.</text>
</comment>
<dbReference type="InterPro" id="IPR053238">
    <property type="entry name" value="RING-H2_zinc_finger"/>
</dbReference>
<keyword evidence="17" id="KW-1185">Reference proteome</keyword>
<comment type="pathway">
    <text evidence="3">Protein modification; protein ubiquitination.</text>
</comment>
<protein>
    <recommendedName>
        <fullName evidence="4">RING-type E3 ubiquitin transferase</fullName>
        <ecNumber evidence="4">2.3.2.27</ecNumber>
    </recommendedName>
</protein>
<feature type="compositionally biased region" description="Polar residues" evidence="15">
    <location>
        <begin position="86"/>
        <end position="98"/>
    </location>
</feature>
<organism evidence="17 18">
    <name type="scientific">Phoenix dactylifera</name>
    <name type="common">Date palm</name>
    <dbReference type="NCBI Taxonomy" id="42345"/>
    <lineage>
        <taxon>Eukaryota</taxon>
        <taxon>Viridiplantae</taxon>
        <taxon>Streptophyta</taxon>
        <taxon>Embryophyta</taxon>
        <taxon>Tracheophyta</taxon>
        <taxon>Spermatophyta</taxon>
        <taxon>Magnoliopsida</taxon>
        <taxon>Liliopsida</taxon>
        <taxon>Arecaceae</taxon>
        <taxon>Coryphoideae</taxon>
        <taxon>Phoeniceae</taxon>
        <taxon>Phoenix</taxon>
    </lineage>
</organism>
<evidence type="ECO:0000259" key="16">
    <source>
        <dbReference type="PROSITE" id="PS50089"/>
    </source>
</evidence>
<keyword evidence="9" id="KW-0833">Ubl conjugation pathway</keyword>
<accession>A0A8B7CBN4</accession>
<evidence type="ECO:0000256" key="12">
    <source>
        <dbReference type="ARBA" id="ARBA00023136"/>
    </source>
</evidence>
<evidence type="ECO:0000256" key="13">
    <source>
        <dbReference type="ARBA" id="ARBA00024209"/>
    </source>
</evidence>
<dbReference type="PANTHER" id="PTHR14155">
    <property type="entry name" value="RING FINGER DOMAIN-CONTAINING"/>
    <property type="match status" value="1"/>
</dbReference>
<proteinExistence type="inferred from homology"/>
<dbReference type="GO" id="GO:0061630">
    <property type="term" value="F:ubiquitin protein ligase activity"/>
    <property type="evidence" value="ECO:0007669"/>
    <property type="project" value="UniProtKB-EC"/>
</dbReference>
<keyword evidence="7" id="KW-0479">Metal-binding</keyword>
<keyword evidence="8 14" id="KW-0863">Zinc-finger</keyword>
<keyword evidence="6" id="KW-0812">Transmembrane</keyword>
<dbReference type="OrthoDB" id="8062037at2759"/>
<dbReference type="RefSeq" id="XP_008795814.2">
    <property type="nucleotide sequence ID" value="XM_008797592.2"/>
</dbReference>
<evidence type="ECO:0000313" key="18">
    <source>
        <dbReference type="RefSeq" id="XP_008795814.2"/>
    </source>
</evidence>
<dbReference type="SUPFAM" id="SSF57850">
    <property type="entry name" value="RING/U-box"/>
    <property type="match status" value="1"/>
</dbReference>
<evidence type="ECO:0000256" key="15">
    <source>
        <dbReference type="SAM" id="MobiDB-lite"/>
    </source>
</evidence>
<reference evidence="18" key="1">
    <citation type="submission" date="2025-08" db="UniProtKB">
        <authorList>
            <consortium name="RefSeq"/>
        </authorList>
    </citation>
    <scope>IDENTIFICATION</scope>
    <source>
        <tissue evidence="18">Young leaves</tissue>
    </source>
</reference>
<sequence length="179" mass="19773">MAEEGHFPPLLSSQRLFHWSNPYLKSVKEAMIENLYDQTSPSGPSSDNEFTVKILVGFFCTLSILLCCCFCGQHHSDEGQQDRQIESSTNSAPTTTGDNRLDSAVPSSLPAFVYSTAHEGRLECSLCLTEFKDGDVGRFLPRCCHGFHKDCVDVWLNSHSTCPLCRSSTVEFGTPDLAV</sequence>
<dbReference type="AlphaFoldDB" id="A0A8B7CBN4"/>
<dbReference type="GeneID" id="103711453"/>
<dbReference type="KEGG" id="pda:103711453"/>
<dbReference type="GO" id="GO:0016020">
    <property type="term" value="C:membrane"/>
    <property type="evidence" value="ECO:0007669"/>
    <property type="project" value="UniProtKB-SubCell"/>
</dbReference>
<dbReference type="PANTHER" id="PTHR14155:SF627">
    <property type="entry name" value="OS06G0192800 PROTEIN"/>
    <property type="match status" value="1"/>
</dbReference>
<name>A0A8B7CBN4_PHODC</name>
<dbReference type="GO" id="GO:0016567">
    <property type="term" value="P:protein ubiquitination"/>
    <property type="evidence" value="ECO:0007669"/>
    <property type="project" value="UniProtKB-UniPathway"/>
</dbReference>
<dbReference type="InterPro" id="IPR013083">
    <property type="entry name" value="Znf_RING/FYVE/PHD"/>
</dbReference>
<dbReference type="SMART" id="SM00184">
    <property type="entry name" value="RING"/>
    <property type="match status" value="1"/>
</dbReference>
<evidence type="ECO:0000256" key="3">
    <source>
        <dbReference type="ARBA" id="ARBA00004906"/>
    </source>
</evidence>
<evidence type="ECO:0000256" key="6">
    <source>
        <dbReference type="ARBA" id="ARBA00022692"/>
    </source>
</evidence>
<evidence type="ECO:0000256" key="8">
    <source>
        <dbReference type="ARBA" id="ARBA00022771"/>
    </source>
</evidence>
<evidence type="ECO:0000256" key="9">
    <source>
        <dbReference type="ARBA" id="ARBA00022786"/>
    </source>
</evidence>